<dbReference type="PANTHER" id="PTHR22967">
    <property type="entry name" value="SERINE/THREONINE PROTEIN KINASE"/>
    <property type="match status" value="1"/>
</dbReference>
<sequence>MFGGHKKDRGFSSGNKVQQYHGNGIESIVLMGKPFRVLQKISDVPAPYLKRRLRHEENKDMGSFVYLVENSSRLSEFPRHLALKRSIYNVDKVTEAHKEIELLSRIKDKNIIRVYHSEISRSEGRLGVSIAMEYCGNNLYRRMRSGSAAGAGTRLTESEICQALFAITSAVGYLHSQQPPIAHRDLRPENILINNNFTGPAAYKLANFASATTEAYECANSEESRMAIEDIEQNTNAGFRSPEMADPSSGKRICEKSDMWSLGVLLHFMMFQKLPFEPVNSALCGNPKVDVNRLALKSGYTPSLLVVLDHLIEPDLDRRWDIFALTNFLRFDEDVSRHLGTFCFTRTELPEGWEEQDVKVMYRDPPAKAPPVHYTDDNAHDTIADVAAQAAGQPRERPSAAPSAGSPAPRPNADAVREAMIVLGGDDASDDPEMAKYREQIMREQQEAWENAKRAAGRPADAPTTTTAAPAAAAPAATPSPKKDAFDDLFAAPEPQQQQQQQGQAPPPEQPPKKDMFSADDLFAAPAPPQQQQGGYPMPYNAPNPAMGGGAGGYGGGWGTGSPVPVSGGGWSSGAVPPTGAEYANSGPYSNAGAPYAPPQQQQPYMNQMNFMTPARASSSSSSLQRSPTRRSARTRLRICSHKVRRREKKKCK</sequence>
<keyword evidence="2" id="KW-0723">Serine/threonine-protein kinase</keyword>
<comment type="catalytic activity">
    <reaction evidence="8">
        <text>L-seryl-[protein] + ATP = O-phospho-L-seryl-[protein] + ADP + H(+)</text>
        <dbReference type="Rhea" id="RHEA:17989"/>
        <dbReference type="Rhea" id="RHEA-COMP:9863"/>
        <dbReference type="Rhea" id="RHEA-COMP:11604"/>
        <dbReference type="ChEBI" id="CHEBI:15378"/>
        <dbReference type="ChEBI" id="CHEBI:29999"/>
        <dbReference type="ChEBI" id="CHEBI:30616"/>
        <dbReference type="ChEBI" id="CHEBI:83421"/>
        <dbReference type="ChEBI" id="CHEBI:456216"/>
        <dbReference type="EC" id="2.7.11.1"/>
    </reaction>
</comment>
<evidence type="ECO:0000313" key="11">
    <source>
        <dbReference type="EMBL" id="EPY28531.1"/>
    </source>
</evidence>
<dbReference type="EMBL" id="ATMH01005049">
    <property type="protein sequence ID" value="EPY28531.1"/>
    <property type="molecule type" value="Genomic_DNA"/>
</dbReference>
<dbReference type="Proteomes" id="UP000015354">
    <property type="component" value="Unassembled WGS sequence"/>
</dbReference>
<name>S9VMX5_9TRYP</name>
<dbReference type="EC" id="2.7.11.1" evidence="1"/>
<dbReference type="InterPro" id="IPR011009">
    <property type="entry name" value="Kinase-like_dom_sf"/>
</dbReference>
<dbReference type="Pfam" id="PF00069">
    <property type="entry name" value="Pkinase"/>
    <property type="match status" value="1"/>
</dbReference>
<comment type="catalytic activity">
    <reaction evidence="7">
        <text>L-threonyl-[protein] + ATP = O-phospho-L-threonyl-[protein] + ADP + H(+)</text>
        <dbReference type="Rhea" id="RHEA:46608"/>
        <dbReference type="Rhea" id="RHEA-COMP:11060"/>
        <dbReference type="Rhea" id="RHEA-COMP:11605"/>
        <dbReference type="ChEBI" id="CHEBI:15378"/>
        <dbReference type="ChEBI" id="CHEBI:30013"/>
        <dbReference type="ChEBI" id="CHEBI:30616"/>
        <dbReference type="ChEBI" id="CHEBI:61977"/>
        <dbReference type="ChEBI" id="CHEBI:456216"/>
        <dbReference type="EC" id="2.7.11.1"/>
    </reaction>
</comment>
<evidence type="ECO:0000256" key="9">
    <source>
        <dbReference type="SAM" id="MobiDB-lite"/>
    </source>
</evidence>
<keyword evidence="6" id="KW-0067">ATP-binding</keyword>
<evidence type="ECO:0000256" key="3">
    <source>
        <dbReference type="ARBA" id="ARBA00022679"/>
    </source>
</evidence>
<dbReference type="FunFam" id="1.10.510.10:FF:001563">
    <property type="entry name" value="Protein kinase, putative"/>
    <property type="match status" value="1"/>
</dbReference>
<dbReference type="SMART" id="SM00219">
    <property type="entry name" value="TyrKc"/>
    <property type="match status" value="1"/>
</dbReference>
<dbReference type="OrthoDB" id="2018507at2759"/>
<feature type="compositionally biased region" description="Low complexity" evidence="9">
    <location>
        <begin position="399"/>
        <end position="412"/>
    </location>
</feature>
<evidence type="ECO:0000256" key="1">
    <source>
        <dbReference type="ARBA" id="ARBA00012513"/>
    </source>
</evidence>
<dbReference type="Gene3D" id="1.10.510.10">
    <property type="entry name" value="Transferase(Phosphotransferase) domain 1"/>
    <property type="match status" value="1"/>
</dbReference>
<evidence type="ECO:0000256" key="7">
    <source>
        <dbReference type="ARBA" id="ARBA00047899"/>
    </source>
</evidence>
<dbReference type="GO" id="GO:0004713">
    <property type="term" value="F:protein tyrosine kinase activity"/>
    <property type="evidence" value="ECO:0007669"/>
    <property type="project" value="InterPro"/>
</dbReference>
<feature type="compositionally biased region" description="Low complexity" evidence="9">
    <location>
        <begin position="613"/>
        <end position="627"/>
    </location>
</feature>
<feature type="region of interest" description="Disordered" evidence="9">
    <location>
        <begin position="389"/>
        <end position="412"/>
    </location>
</feature>
<keyword evidence="12" id="KW-1185">Reference proteome</keyword>
<organism evidence="11 12">
    <name type="scientific">Strigomonas culicis</name>
    <dbReference type="NCBI Taxonomy" id="28005"/>
    <lineage>
        <taxon>Eukaryota</taxon>
        <taxon>Discoba</taxon>
        <taxon>Euglenozoa</taxon>
        <taxon>Kinetoplastea</taxon>
        <taxon>Metakinetoplastina</taxon>
        <taxon>Trypanosomatida</taxon>
        <taxon>Trypanosomatidae</taxon>
        <taxon>Strigomonadinae</taxon>
        <taxon>Strigomonas</taxon>
    </lineage>
</organism>
<feature type="region of interest" description="Disordered" evidence="9">
    <location>
        <begin position="448"/>
        <end position="550"/>
    </location>
</feature>
<evidence type="ECO:0000256" key="6">
    <source>
        <dbReference type="ARBA" id="ARBA00022840"/>
    </source>
</evidence>
<feature type="compositionally biased region" description="Basic residues" evidence="9">
    <location>
        <begin position="628"/>
        <end position="653"/>
    </location>
</feature>
<feature type="compositionally biased region" description="Low complexity" evidence="9">
    <location>
        <begin position="457"/>
        <end position="479"/>
    </location>
</feature>
<dbReference type="PROSITE" id="PS50011">
    <property type="entry name" value="PROTEIN_KINASE_DOM"/>
    <property type="match status" value="1"/>
</dbReference>
<gene>
    <name evidence="11" type="ORF">STCU_05049</name>
</gene>
<keyword evidence="5 11" id="KW-0418">Kinase</keyword>
<dbReference type="GO" id="GO:0005524">
    <property type="term" value="F:ATP binding"/>
    <property type="evidence" value="ECO:0007669"/>
    <property type="project" value="UniProtKB-KW"/>
</dbReference>
<accession>S9VMX5</accession>
<dbReference type="GO" id="GO:0004674">
    <property type="term" value="F:protein serine/threonine kinase activity"/>
    <property type="evidence" value="ECO:0007669"/>
    <property type="project" value="UniProtKB-KW"/>
</dbReference>
<feature type="domain" description="Protein kinase" evidence="10">
    <location>
        <begin position="53"/>
        <end position="329"/>
    </location>
</feature>
<evidence type="ECO:0000256" key="2">
    <source>
        <dbReference type="ARBA" id="ARBA00022527"/>
    </source>
</evidence>
<evidence type="ECO:0000256" key="4">
    <source>
        <dbReference type="ARBA" id="ARBA00022741"/>
    </source>
</evidence>
<reference evidence="11 12" key="1">
    <citation type="journal article" date="2013" name="PLoS ONE">
        <title>Predicting the Proteins of Angomonas deanei, Strigomonas culicis and Their Respective Endosymbionts Reveals New Aspects of the Trypanosomatidae Family.</title>
        <authorList>
            <person name="Motta M.C."/>
            <person name="Martins A.C."/>
            <person name="de Souza S.S."/>
            <person name="Catta-Preta C.M."/>
            <person name="Silva R."/>
            <person name="Klein C.C."/>
            <person name="de Almeida L.G."/>
            <person name="de Lima Cunha O."/>
            <person name="Ciapina L.P."/>
            <person name="Brocchi M."/>
            <person name="Colabardini A.C."/>
            <person name="de Araujo Lima B."/>
            <person name="Machado C.R."/>
            <person name="de Almeida Soares C.M."/>
            <person name="Probst C.M."/>
            <person name="de Menezes C.B."/>
            <person name="Thompson C.E."/>
            <person name="Bartholomeu D.C."/>
            <person name="Gradia D.F."/>
            <person name="Pavoni D.P."/>
            <person name="Grisard E.C."/>
            <person name="Fantinatti-Garboggini F."/>
            <person name="Marchini F.K."/>
            <person name="Rodrigues-Luiz G.F."/>
            <person name="Wagner G."/>
            <person name="Goldman G.H."/>
            <person name="Fietto J.L."/>
            <person name="Elias M.C."/>
            <person name="Goldman M.H."/>
            <person name="Sagot M.F."/>
            <person name="Pereira M."/>
            <person name="Stoco P.H."/>
            <person name="de Mendonca-Neto R.P."/>
            <person name="Teixeira S.M."/>
            <person name="Maciel T.E."/>
            <person name="de Oliveira Mendes T.A."/>
            <person name="Urmenyi T.P."/>
            <person name="de Souza W."/>
            <person name="Schenkman S."/>
            <person name="de Vasconcelos A.T."/>
        </authorList>
    </citation>
    <scope>NUCLEOTIDE SEQUENCE [LARGE SCALE GENOMIC DNA]</scope>
</reference>
<evidence type="ECO:0000256" key="5">
    <source>
        <dbReference type="ARBA" id="ARBA00022777"/>
    </source>
</evidence>
<evidence type="ECO:0000256" key="8">
    <source>
        <dbReference type="ARBA" id="ARBA00048679"/>
    </source>
</evidence>
<dbReference type="SUPFAM" id="SSF56112">
    <property type="entry name" value="Protein kinase-like (PK-like)"/>
    <property type="match status" value="1"/>
</dbReference>
<comment type="caution">
    <text evidence="11">The sequence shown here is derived from an EMBL/GenBank/DDBJ whole genome shotgun (WGS) entry which is preliminary data.</text>
</comment>
<dbReference type="InterPro" id="IPR000719">
    <property type="entry name" value="Prot_kinase_dom"/>
</dbReference>
<keyword evidence="3" id="KW-0808">Transferase</keyword>
<keyword evidence="4" id="KW-0547">Nucleotide-binding</keyword>
<dbReference type="AlphaFoldDB" id="S9VMX5"/>
<evidence type="ECO:0000313" key="12">
    <source>
        <dbReference type="Proteomes" id="UP000015354"/>
    </source>
</evidence>
<proteinExistence type="predicted"/>
<dbReference type="PANTHER" id="PTHR22967:SF57">
    <property type="entry name" value="AUXILIN, ISOFORM A-RELATED"/>
    <property type="match status" value="1"/>
</dbReference>
<evidence type="ECO:0000259" key="10">
    <source>
        <dbReference type="PROSITE" id="PS50011"/>
    </source>
</evidence>
<dbReference type="GO" id="GO:0005737">
    <property type="term" value="C:cytoplasm"/>
    <property type="evidence" value="ECO:0007669"/>
    <property type="project" value="TreeGrafter"/>
</dbReference>
<dbReference type="InterPro" id="IPR020635">
    <property type="entry name" value="Tyr_kinase_cat_dom"/>
</dbReference>
<feature type="region of interest" description="Disordered" evidence="9">
    <location>
        <begin position="613"/>
        <end position="653"/>
    </location>
</feature>
<protein>
    <recommendedName>
        <fullName evidence="1">non-specific serine/threonine protein kinase</fullName>
        <ecNumber evidence="1">2.7.11.1</ecNumber>
    </recommendedName>
</protein>
<feature type="compositionally biased region" description="Low complexity" evidence="9">
    <location>
        <begin position="491"/>
        <end position="504"/>
    </location>
</feature>